<feature type="region of interest" description="Disordered" evidence="1">
    <location>
        <begin position="1"/>
        <end position="37"/>
    </location>
</feature>
<dbReference type="RefSeq" id="WP_015792705.1">
    <property type="nucleotide sequence ID" value="NC_013131.1"/>
</dbReference>
<reference evidence="2 3" key="1">
    <citation type="journal article" date="2009" name="Stand. Genomic Sci.">
        <title>Complete genome sequence of Catenulispora acidiphila type strain (ID 139908).</title>
        <authorList>
            <person name="Copeland A."/>
            <person name="Lapidus A."/>
            <person name="Glavina Del Rio T."/>
            <person name="Nolan M."/>
            <person name="Lucas S."/>
            <person name="Chen F."/>
            <person name="Tice H."/>
            <person name="Cheng J.F."/>
            <person name="Bruce D."/>
            <person name="Goodwin L."/>
            <person name="Pitluck S."/>
            <person name="Mikhailova N."/>
            <person name="Pati A."/>
            <person name="Ivanova N."/>
            <person name="Mavromatis K."/>
            <person name="Chen A."/>
            <person name="Palaniappan K."/>
            <person name="Chain P."/>
            <person name="Land M."/>
            <person name="Hauser L."/>
            <person name="Chang Y.J."/>
            <person name="Jeffries C.D."/>
            <person name="Chertkov O."/>
            <person name="Brettin T."/>
            <person name="Detter J.C."/>
            <person name="Han C."/>
            <person name="Ali Z."/>
            <person name="Tindall B.J."/>
            <person name="Goker M."/>
            <person name="Bristow J."/>
            <person name="Eisen J.A."/>
            <person name="Markowitz V."/>
            <person name="Hugenholtz P."/>
            <person name="Kyrpides N.C."/>
            <person name="Klenk H.P."/>
        </authorList>
    </citation>
    <scope>NUCLEOTIDE SEQUENCE [LARGE SCALE GENOMIC DNA]</scope>
    <source>
        <strain evidence="3">DSM 44928 / JCM 14897 / NBRC 102108 / NRRL B-24433 / ID139908</strain>
    </source>
</reference>
<dbReference type="EMBL" id="CP001700">
    <property type="protein sequence ID" value="ACU72976.1"/>
    <property type="molecule type" value="Genomic_DNA"/>
</dbReference>
<evidence type="ECO:0000313" key="3">
    <source>
        <dbReference type="Proteomes" id="UP000000851"/>
    </source>
</evidence>
<dbReference type="eggNOG" id="ENOG5033E0I">
    <property type="taxonomic scope" value="Bacteria"/>
</dbReference>
<evidence type="ECO:0000313" key="2">
    <source>
        <dbReference type="EMBL" id="ACU72976.1"/>
    </source>
</evidence>
<feature type="compositionally biased region" description="Low complexity" evidence="1">
    <location>
        <begin position="1"/>
        <end position="17"/>
    </location>
</feature>
<dbReference type="InParanoid" id="C7QGD1"/>
<protein>
    <submittedName>
        <fullName evidence="2">Uncharacterized protein</fullName>
    </submittedName>
</protein>
<dbReference type="Proteomes" id="UP000000851">
    <property type="component" value="Chromosome"/>
</dbReference>
<dbReference type="KEGG" id="cai:Caci_4112"/>
<name>C7QGD1_CATAD</name>
<sequence>MAPSQSPSSSPSPSPSSATIPTQDLWPSGDPPGQNALDDAVQKVKTAVSLKYAKWYSGIALQQPVGPKDQTPYAVLVYRVPNPALDAAAQAASPTTKMIFIDTKYSAVQCDAVQSKVSKDVGYWKSRGLSLNSWGCQNGLVDIGITDPAAWKSALAARYGADVIEVEKIDPAQLG</sequence>
<gene>
    <name evidence="2" type="ordered locus">Caci_4112</name>
</gene>
<keyword evidence="3" id="KW-1185">Reference proteome</keyword>
<proteinExistence type="predicted"/>
<dbReference type="HOGENOM" id="CLU_1529902_0_0_11"/>
<accession>C7QGD1</accession>
<dbReference type="AlphaFoldDB" id="C7QGD1"/>
<evidence type="ECO:0000256" key="1">
    <source>
        <dbReference type="SAM" id="MobiDB-lite"/>
    </source>
</evidence>
<organism evidence="2 3">
    <name type="scientific">Catenulispora acidiphila (strain DSM 44928 / JCM 14897 / NBRC 102108 / NRRL B-24433 / ID139908)</name>
    <dbReference type="NCBI Taxonomy" id="479433"/>
    <lineage>
        <taxon>Bacteria</taxon>
        <taxon>Bacillati</taxon>
        <taxon>Actinomycetota</taxon>
        <taxon>Actinomycetes</taxon>
        <taxon>Catenulisporales</taxon>
        <taxon>Catenulisporaceae</taxon>
        <taxon>Catenulispora</taxon>
    </lineage>
</organism>
<dbReference type="OrthoDB" id="3854600at2"/>